<keyword evidence="2" id="KW-1185">Reference proteome</keyword>
<accession>A0A8C1CHB1</accession>
<sequence>MTKFIPTVPDLGGVPPSTAVRINVTSFCFSRSNSLLRTSSPYFLPFARVSTLRRKCSLFCITYDCTEFIPISAS</sequence>
<dbReference type="AlphaFoldDB" id="A0A8C1CHB1"/>
<protein>
    <submittedName>
        <fullName evidence="1">Uncharacterized protein</fullName>
    </submittedName>
</protein>
<reference evidence="1" key="1">
    <citation type="submission" date="2025-08" db="UniProtKB">
        <authorList>
            <consortium name="Ensembl"/>
        </authorList>
    </citation>
    <scope>IDENTIFICATION</scope>
</reference>
<evidence type="ECO:0000313" key="2">
    <source>
        <dbReference type="Proteomes" id="UP001108240"/>
    </source>
</evidence>
<dbReference type="Ensembl" id="ENSCCRT00000049051.2">
    <property type="protein sequence ID" value="ENSCCRP00000045239.2"/>
    <property type="gene ID" value="ENSCCRG00000060396.1"/>
</dbReference>
<dbReference type="OMA" id="NTLRRKW"/>
<name>A0A8C1CHB1_CYPCA</name>
<proteinExistence type="predicted"/>
<reference evidence="1" key="2">
    <citation type="submission" date="2025-09" db="UniProtKB">
        <authorList>
            <consortium name="Ensembl"/>
        </authorList>
    </citation>
    <scope>IDENTIFICATION</scope>
</reference>
<organism evidence="1 2">
    <name type="scientific">Cyprinus carpio carpio</name>
    <dbReference type="NCBI Taxonomy" id="630221"/>
    <lineage>
        <taxon>Eukaryota</taxon>
        <taxon>Metazoa</taxon>
        <taxon>Chordata</taxon>
        <taxon>Craniata</taxon>
        <taxon>Vertebrata</taxon>
        <taxon>Euteleostomi</taxon>
        <taxon>Actinopterygii</taxon>
        <taxon>Neopterygii</taxon>
        <taxon>Teleostei</taxon>
        <taxon>Ostariophysi</taxon>
        <taxon>Cypriniformes</taxon>
        <taxon>Cyprinidae</taxon>
        <taxon>Cyprininae</taxon>
        <taxon>Cyprinus</taxon>
    </lineage>
</organism>
<dbReference type="GeneTree" id="ENSGT00940000177513"/>
<evidence type="ECO:0000313" key="1">
    <source>
        <dbReference type="Ensembl" id="ENSCCRP00000045239.2"/>
    </source>
</evidence>
<dbReference type="Proteomes" id="UP001108240">
    <property type="component" value="Unplaced"/>
</dbReference>